<keyword evidence="2" id="KW-1185">Reference proteome</keyword>
<organism evidence="1 2">
    <name type="scientific">Paramecium sonneborni</name>
    <dbReference type="NCBI Taxonomy" id="65129"/>
    <lineage>
        <taxon>Eukaryota</taxon>
        <taxon>Sar</taxon>
        <taxon>Alveolata</taxon>
        <taxon>Ciliophora</taxon>
        <taxon>Intramacronucleata</taxon>
        <taxon>Oligohymenophorea</taxon>
        <taxon>Peniculida</taxon>
        <taxon>Parameciidae</taxon>
        <taxon>Paramecium</taxon>
    </lineage>
</organism>
<protein>
    <submittedName>
        <fullName evidence="1">Uncharacterized protein</fullName>
    </submittedName>
</protein>
<sequence length="171" mass="21180">MKKIYRKEQYKNKYQLNKHLQNSKQLIQNDFYDQQKQIFKKQSKNIIKYYFLTKIQIIYKDIKIQLNQIQNMRLEFPNIFFYNIHIQQSKIYFRQTIVGTDLEQFGYLIDFSVLLAIHLQKSLKSDSKQSFEYKCFIVERNYKRFSKNWRSKLRLLESSQQKLMQMKRNES</sequence>
<reference evidence="1" key="1">
    <citation type="submission" date="2021-01" db="EMBL/GenBank/DDBJ databases">
        <authorList>
            <consortium name="Genoscope - CEA"/>
            <person name="William W."/>
        </authorList>
    </citation>
    <scope>NUCLEOTIDE SEQUENCE</scope>
</reference>
<dbReference type="AlphaFoldDB" id="A0A8S1PDN4"/>
<proteinExistence type="predicted"/>
<comment type="caution">
    <text evidence="1">The sequence shown here is derived from an EMBL/GenBank/DDBJ whole genome shotgun (WGS) entry which is preliminary data.</text>
</comment>
<evidence type="ECO:0000313" key="2">
    <source>
        <dbReference type="Proteomes" id="UP000692954"/>
    </source>
</evidence>
<dbReference type="Proteomes" id="UP000692954">
    <property type="component" value="Unassembled WGS sequence"/>
</dbReference>
<name>A0A8S1PDN4_9CILI</name>
<evidence type="ECO:0000313" key="1">
    <source>
        <dbReference type="EMBL" id="CAD8101412.1"/>
    </source>
</evidence>
<accession>A0A8S1PDN4</accession>
<dbReference type="EMBL" id="CAJJDN010000075">
    <property type="protein sequence ID" value="CAD8101412.1"/>
    <property type="molecule type" value="Genomic_DNA"/>
</dbReference>
<gene>
    <name evidence="1" type="ORF">PSON_ATCC_30995.1.T0750260</name>
</gene>